<evidence type="ECO:0000256" key="9">
    <source>
        <dbReference type="RuleBase" id="RU361157"/>
    </source>
</evidence>
<dbReference type="FunFam" id="3.40.50.12780:FF:000012">
    <property type="entry name" value="Non-ribosomal peptide synthetase"/>
    <property type="match status" value="2"/>
</dbReference>
<dbReference type="PROSITE" id="PS00012">
    <property type="entry name" value="PHOSPHOPANTETHEINE"/>
    <property type="match status" value="2"/>
</dbReference>
<dbReference type="FunFam" id="2.30.38.10:FF:000001">
    <property type="entry name" value="Non-ribosomal peptide synthetase PvdI"/>
    <property type="match status" value="2"/>
</dbReference>
<feature type="transmembrane region" description="Helical" evidence="9">
    <location>
        <begin position="2610"/>
        <end position="2629"/>
    </location>
</feature>
<dbReference type="PROSITE" id="PS51012">
    <property type="entry name" value="ABC_TM2"/>
    <property type="match status" value="1"/>
</dbReference>
<dbReference type="InterPro" id="IPR013525">
    <property type="entry name" value="ABC2_TM"/>
</dbReference>
<dbReference type="InterPro" id="IPR045851">
    <property type="entry name" value="AMP-bd_C_sf"/>
</dbReference>
<feature type="transmembrane region" description="Helical" evidence="9">
    <location>
        <begin position="2672"/>
        <end position="2690"/>
    </location>
</feature>
<dbReference type="GO" id="GO:0044550">
    <property type="term" value="P:secondary metabolite biosynthetic process"/>
    <property type="evidence" value="ECO:0007669"/>
    <property type="project" value="UniProtKB-ARBA"/>
</dbReference>
<feature type="transmembrane region" description="Helical" evidence="9">
    <location>
        <begin position="2496"/>
        <end position="2519"/>
    </location>
</feature>
<dbReference type="PANTHER" id="PTHR45527">
    <property type="entry name" value="NONRIBOSOMAL PEPTIDE SYNTHETASE"/>
    <property type="match status" value="1"/>
</dbReference>
<dbReference type="Gene3D" id="3.30.559.10">
    <property type="entry name" value="Chloramphenicol acetyltransferase-like domain"/>
    <property type="match status" value="2"/>
</dbReference>
<dbReference type="Gene3D" id="1.10.1200.10">
    <property type="entry name" value="ACP-like"/>
    <property type="match status" value="1"/>
</dbReference>
<dbReference type="FunFam" id="1.10.1200.10:FF:000016">
    <property type="entry name" value="Non-ribosomal peptide synthase"/>
    <property type="match status" value="1"/>
</dbReference>
<protein>
    <recommendedName>
        <fullName evidence="9">Transport permease protein</fullName>
    </recommendedName>
</protein>
<dbReference type="InterPro" id="IPR000873">
    <property type="entry name" value="AMP-dep_synth/lig_dom"/>
</dbReference>
<evidence type="ECO:0000256" key="10">
    <source>
        <dbReference type="SAM" id="MobiDB-lite"/>
    </source>
</evidence>
<feature type="compositionally biased region" description="Pro residues" evidence="10">
    <location>
        <begin position="2417"/>
        <end position="2431"/>
    </location>
</feature>
<dbReference type="FunFam" id="3.40.50.980:FF:000001">
    <property type="entry name" value="Non-ribosomal peptide synthetase"/>
    <property type="match status" value="2"/>
</dbReference>
<dbReference type="InterPro" id="IPR029058">
    <property type="entry name" value="AB_hydrolase_fold"/>
</dbReference>
<dbReference type="Gene3D" id="3.40.50.980">
    <property type="match status" value="4"/>
</dbReference>
<feature type="region of interest" description="Disordered" evidence="10">
    <location>
        <begin position="2393"/>
        <end position="2436"/>
    </location>
</feature>
<comment type="similarity">
    <text evidence="3">Belongs to the ATP-dependent AMP-binding enzyme family.</text>
</comment>
<dbReference type="InterPro" id="IPR025110">
    <property type="entry name" value="AMP-bd_C"/>
</dbReference>
<dbReference type="InterPro" id="IPR036736">
    <property type="entry name" value="ACP-like_sf"/>
</dbReference>
<evidence type="ECO:0000256" key="5">
    <source>
        <dbReference type="ARBA" id="ARBA00022553"/>
    </source>
</evidence>
<evidence type="ECO:0000313" key="14">
    <source>
        <dbReference type="Proteomes" id="UP000324101"/>
    </source>
</evidence>
<dbReference type="GO" id="GO:0072330">
    <property type="term" value="P:monocarboxylic acid biosynthetic process"/>
    <property type="evidence" value="ECO:0007669"/>
    <property type="project" value="UniProtKB-ARBA"/>
</dbReference>
<dbReference type="PANTHER" id="PTHR45527:SF1">
    <property type="entry name" value="FATTY ACID SYNTHASE"/>
    <property type="match status" value="1"/>
</dbReference>
<evidence type="ECO:0000256" key="6">
    <source>
        <dbReference type="ARBA" id="ARBA00022692"/>
    </source>
</evidence>
<dbReference type="InterPro" id="IPR020845">
    <property type="entry name" value="AMP-binding_CS"/>
</dbReference>
<sequence>MREHTVKSSRKSEFLPLAPLQQGFLFHADFVEQGLDLHVLQLVADLDGPLDEDRMRAAVGGLLEDHAGLRACFRTRRNGEPVQVVPHVVDVPWETVDLAALAGDEQAAELARTTEADRVRPFRLDRPPLLRCTLVRLGGHRFRLLLTVHHIVLDGWSMPIMLDDLFTRYATGQAASGSLPAPHYRDYLAWLGRQDRDAARDAWRSALAGVEEPTHVALPDPSGTPSLPRAVSTALGPAETARLTEWARSRELTLGTVVQGCWGMLVGHLTGRTDVVFGMVDSGRPAELPGVEAMVGMFANTLPARVLLDSSRTVAELLTGFQDRQSELLPHRHLGLAEVQELGGVGGLFDTAVMFQNYPRTDAAAFTALTGLVLRRSEIRNATEFPLSLVALPGTELELTVQYRPDLFGAVEADLLVRRLAGLLARVPAAADLPLGRLELIEPEERELVLRTYNRTASPAPAGLLPELIALRAAAEPGRVAVECGDESLTAAALEDRADRLARLLISRGTRTGRLVALALPRSADLVVAALAVLKTGAAYLAVDPGHPADRVGLMLDDAAPAVLLSTADTAQALRWTGATVLLDDADTAAELLRQPAGPVSDTERGGRLSPDLPAYVIYTSGSTGRPKGVVVPHGAFVNLVDDMARRMAVTGQDRLLAVTTFGFDIAMLELFVPLLAGAGLVLADRATVQDPAALAAAITAGGATVVQATPSHWQALVATAPECLAGLRLLTGGEALGEPLAAALVEAAATVLNVYGPTETTIWSTASVLDGTRPGAPSIGRPIANTQVYVLDQALRPVSRGVVGELYIAGTGLAHGYLGRPSLTAERFVADPYGPGGTRMYRTGDLVRWGSDGQLDYVGRVDHQVKVRGYRIELGEIETVLTELPEVARAVVAAREVGAGDTRLVAYLVPEADTGGSAPVLDGAAVRERIRGALPEYMVPSVFVLLDTFPLTPSGKVDRKALPAPELERTVGREADGPAEDILRGLFADVLGLPEVGVDDDFFALGGHSLLATRLVSRVRGALGAELSVRALFECPTPAALAARLVTTPSARTPLRAGPRPGFLPLSHMQRRMWFLNRLAPEAGGYHIPLAVRLRGALDRDALRAALGDVSERHEVLRTVFPAIGEEPGQVVREAEEARQALDAVPVPGGEPELAALLDAEADRPFDLTRDLPLRARLFSLGERDHVLLLVVHHIAFDGWSVPVLAADVARAYRARTAGDVPDQAGLPVQYADFSLWQERVLGSGDDPDSLLSRQLAYWTEALRGIPEELALPSDHPRPPIASYAGDVVPFTVPAGLHEGIVKLARASGVSPFMVVQAALAATLGKLGAGTDIPLGSPIAGRTDEALHDLAGFFVNTLVLRTDTSGDPTFQQLLHRVREADLGAFQHQDLPFERLVDALSPVRSLSRQPLFQVMLAFQNTARPEFDLPGLESEFVESGSTAAKFDLVFEFTEGGPGEGLAGRLEFATDLYRRTTAQLLATSFLRLLEAAVTTPAAPLSRLDVLDARERSLLLDDWSTGSRTAVESDDTMPGLFEGWAARRAGHPAFVSEEVTLGYRELDERANRLARELVDRGAGPGRFVALVLPRSPELVVCVLAVLKSGAAYLPVDPAYPVDRITHMLTDSGAHLLVTSAAVLASGALPPEGAGGARRLVLDDPDTRTLIAGRSAAGLGDAERVRPLTSRDPAYLIYTSGSTGLPKGVLVSHGTATALAADHRERFGVGPDTRALQFATFSFDAAVWELCVSLLVGGTLVQVPDDQRAGLPLAEFITRHRVTIALLPPVVMDAFPEETRLPEGLVMTVGGAAMTPELVERWAPVTRLHNLYGPTENTVVTTASDRITGGRPPIGRPIAGHRAYVLDGNLAPVPAGVVGELYVGGTGLAIGYVNRPGVSAERFVADPYGPAGSRMYRTGDLVRWRGDGNLDYLGRSDQQVKVRGFRIELGEIESVLLEHPRIAQAVVVAREDRPGVQTLVAYLVTVPGTTAEDGDVRGLLAQRLPDYMVPSALVTLPELPVTVNGKIDREALPAPGLRAAAGRAAVTETEKTLVRAFADVLGLDAVGADDDFFSLGGNSIGTVQVVARAAKNGLELTVAEVFTRRTAAALAALVDGRTAVAGHLNRQLRAGALGEDPRDAFAPVLAIRPTGSLPPLFCVHGGLGTSLPYLGLAGYVDERRPIIGLQAPQVSGAEPEPSVGAQAESYLRRIREVQPEGPYHLLGWSFGGLLAHELAVRLRADGDEVAFLANLDAFPYDRALDGPLPDRGELLGRFLEYLGEEQAQAAGEARDPAAVAGILRRHGGAFGSLTEQDVERLVTVMRHHVELAERFEPGRFDGDMTLFVATSGRSAADVESAAGRWDGHVAGTVRVHELPYAHEYLMHPEPQAEVGAIVDAELRRTDRPTRGNAPMSTLVKSPPVEAGPGPDPDPDPAPVPAPAPRAAVTKGHPLTETFALAGRRLRHLRRTPGRLVGIVLNPLVMLLAVGYLFKEAIVAPQGGDYQEYLMAGIAVQVALAGIGPTAISIAMDLRAGLMDRFRSLPISRAAVLVAHALGDLLVGLGVLAVITLVGLGIGWRPHGDPLSVAAGFAVAGGFIFLMVWVGITLGMMVRNIESIDSIGALILVVCTFLSNAVFPAASMPGWLRPVVEWNPISAVADSCRHLWGNPTAQSTSFPGEHPHLVVAMWFAVLLVGTVWASLSRFRRAAV</sequence>
<dbReference type="SUPFAM" id="SSF47336">
    <property type="entry name" value="ACP-like"/>
    <property type="match status" value="2"/>
</dbReference>
<dbReference type="FunFam" id="3.30.300.30:FF:000010">
    <property type="entry name" value="Enterobactin synthetase component F"/>
    <property type="match status" value="2"/>
</dbReference>
<dbReference type="Proteomes" id="UP000324101">
    <property type="component" value="Chromosome"/>
</dbReference>
<dbReference type="CDD" id="cd19543">
    <property type="entry name" value="DCL_NRPS"/>
    <property type="match status" value="1"/>
</dbReference>
<dbReference type="GO" id="GO:0005737">
    <property type="term" value="C:cytoplasm"/>
    <property type="evidence" value="ECO:0007669"/>
    <property type="project" value="TreeGrafter"/>
</dbReference>
<dbReference type="GO" id="GO:0031177">
    <property type="term" value="F:phosphopantetheine binding"/>
    <property type="evidence" value="ECO:0007669"/>
    <property type="project" value="InterPro"/>
</dbReference>
<keyword evidence="4" id="KW-0596">Phosphopantetheine</keyword>
<dbReference type="InterPro" id="IPR023213">
    <property type="entry name" value="CAT-like_dom_sf"/>
</dbReference>
<name>A0A5P2DSF6_STRVZ</name>
<dbReference type="FunFam" id="1.10.1200.10:FF:000005">
    <property type="entry name" value="Nonribosomal peptide synthetase 1"/>
    <property type="match status" value="1"/>
</dbReference>
<evidence type="ECO:0000259" key="12">
    <source>
        <dbReference type="PROSITE" id="PS51012"/>
    </source>
</evidence>
<dbReference type="GO" id="GO:0140359">
    <property type="term" value="F:ABC-type transporter activity"/>
    <property type="evidence" value="ECO:0007669"/>
    <property type="project" value="InterPro"/>
</dbReference>
<dbReference type="Pfam" id="PF00975">
    <property type="entry name" value="Thioesterase"/>
    <property type="match status" value="1"/>
</dbReference>
<dbReference type="GO" id="GO:0005886">
    <property type="term" value="C:plasma membrane"/>
    <property type="evidence" value="ECO:0007669"/>
    <property type="project" value="UniProtKB-SubCell"/>
</dbReference>
<dbReference type="OrthoDB" id="2472181at2"/>
<dbReference type="Gene3D" id="2.30.38.10">
    <property type="entry name" value="Luciferase, Domain 3"/>
    <property type="match status" value="2"/>
</dbReference>
<keyword evidence="9" id="KW-1003">Cell membrane</keyword>
<feature type="domain" description="Carrier" evidence="11">
    <location>
        <begin position="2036"/>
        <end position="2110"/>
    </location>
</feature>
<dbReference type="Pfam" id="PF00501">
    <property type="entry name" value="AMP-binding"/>
    <property type="match status" value="2"/>
</dbReference>
<evidence type="ECO:0000256" key="7">
    <source>
        <dbReference type="ARBA" id="ARBA00022989"/>
    </source>
</evidence>
<comment type="cofactor">
    <cofactor evidence="1">
        <name>pantetheine 4'-phosphate</name>
        <dbReference type="ChEBI" id="CHEBI:47942"/>
    </cofactor>
</comment>
<dbReference type="InterPro" id="IPR010071">
    <property type="entry name" value="AA_adenyl_dom"/>
</dbReference>
<feature type="transmembrane region" description="Helical" evidence="9">
    <location>
        <begin position="2145"/>
        <end position="2168"/>
    </location>
</feature>
<evidence type="ECO:0000313" key="13">
    <source>
        <dbReference type="EMBL" id="QES57078.1"/>
    </source>
</evidence>
<dbReference type="CDD" id="cd19540">
    <property type="entry name" value="LCL_NRPS-like"/>
    <property type="match status" value="1"/>
</dbReference>
<feature type="domain" description="ABC transmembrane type-2" evidence="12">
    <location>
        <begin position="2461"/>
        <end position="2696"/>
    </location>
</feature>
<dbReference type="Pfam" id="PF13193">
    <property type="entry name" value="AMP-binding_C"/>
    <property type="match status" value="2"/>
</dbReference>
<dbReference type="RefSeq" id="WP_150259901.1">
    <property type="nucleotide sequence ID" value="NZ_CP029189.1"/>
</dbReference>
<dbReference type="PROSITE" id="PS50075">
    <property type="entry name" value="CARRIER"/>
    <property type="match status" value="2"/>
</dbReference>
<dbReference type="InterPro" id="IPR006162">
    <property type="entry name" value="Ppantetheine_attach_site"/>
</dbReference>
<dbReference type="GO" id="GO:0008610">
    <property type="term" value="P:lipid biosynthetic process"/>
    <property type="evidence" value="ECO:0007669"/>
    <property type="project" value="UniProtKB-ARBA"/>
</dbReference>
<dbReference type="Pfam" id="PF00668">
    <property type="entry name" value="Condensation"/>
    <property type="match status" value="2"/>
</dbReference>
<dbReference type="PROSITE" id="PS00455">
    <property type="entry name" value="AMP_BINDING"/>
    <property type="match status" value="2"/>
</dbReference>
<feature type="transmembrane region" description="Helical" evidence="9">
    <location>
        <begin position="2461"/>
        <end position="2481"/>
    </location>
</feature>
<feature type="transmembrane region" description="Helical" evidence="9">
    <location>
        <begin position="2577"/>
        <end position="2598"/>
    </location>
</feature>
<evidence type="ECO:0000256" key="4">
    <source>
        <dbReference type="ARBA" id="ARBA00022450"/>
    </source>
</evidence>
<evidence type="ECO:0000256" key="8">
    <source>
        <dbReference type="ARBA" id="ARBA00023136"/>
    </source>
</evidence>
<dbReference type="FunFam" id="3.30.559.30:FF:000001">
    <property type="entry name" value="Non-ribosomal peptide synthetase"/>
    <property type="match status" value="1"/>
</dbReference>
<dbReference type="SUPFAM" id="SSF56801">
    <property type="entry name" value="Acetyl-CoA synthetase-like"/>
    <property type="match status" value="2"/>
</dbReference>
<dbReference type="InterPro" id="IPR001031">
    <property type="entry name" value="Thioesterase"/>
</dbReference>
<keyword evidence="9" id="KW-0813">Transport</keyword>
<evidence type="ECO:0000256" key="2">
    <source>
        <dbReference type="ARBA" id="ARBA00004141"/>
    </source>
</evidence>
<dbReference type="InterPro" id="IPR009081">
    <property type="entry name" value="PP-bd_ACP"/>
</dbReference>
<keyword evidence="6 9" id="KW-0812">Transmembrane</keyword>
<dbReference type="InterPro" id="IPR047817">
    <property type="entry name" value="ABC2_TM_bact-type"/>
</dbReference>
<dbReference type="InterPro" id="IPR001242">
    <property type="entry name" value="Condensation_dom"/>
</dbReference>
<dbReference type="NCBIfam" id="TIGR01733">
    <property type="entry name" value="AA-adenyl-dom"/>
    <property type="match status" value="2"/>
</dbReference>
<dbReference type="Gene3D" id="3.30.300.30">
    <property type="match status" value="2"/>
</dbReference>
<reference evidence="13 14" key="1">
    <citation type="submission" date="2018-05" db="EMBL/GenBank/DDBJ databases">
        <title>Streptomyces venezuelae.</title>
        <authorList>
            <person name="Kim W."/>
            <person name="Lee N."/>
            <person name="Cho B.-K."/>
        </authorList>
    </citation>
    <scope>NUCLEOTIDE SEQUENCE [LARGE SCALE GENOMIC DNA]</scope>
    <source>
        <strain evidence="13 14">ATCC 21018</strain>
    </source>
</reference>
<dbReference type="Gene3D" id="3.40.50.1820">
    <property type="entry name" value="alpha/beta hydrolase"/>
    <property type="match status" value="1"/>
</dbReference>
<dbReference type="SMART" id="SM00823">
    <property type="entry name" value="PKS_PP"/>
    <property type="match status" value="2"/>
</dbReference>
<keyword evidence="5" id="KW-0597">Phosphoprotein</keyword>
<organism evidence="13 14">
    <name type="scientific">Streptomyces venezuelae</name>
    <dbReference type="NCBI Taxonomy" id="54571"/>
    <lineage>
        <taxon>Bacteria</taxon>
        <taxon>Bacillati</taxon>
        <taxon>Actinomycetota</taxon>
        <taxon>Actinomycetes</taxon>
        <taxon>Kitasatosporales</taxon>
        <taxon>Streptomycetaceae</taxon>
        <taxon>Streptomyces</taxon>
    </lineage>
</organism>
<keyword evidence="7 9" id="KW-1133">Transmembrane helix</keyword>
<evidence type="ECO:0000256" key="3">
    <source>
        <dbReference type="ARBA" id="ARBA00006432"/>
    </source>
</evidence>
<evidence type="ECO:0000259" key="11">
    <source>
        <dbReference type="PROSITE" id="PS50075"/>
    </source>
</evidence>
<dbReference type="GO" id="GO:0017000">
    <property type="term" value="P:antibiotic biosynthetic process"/>
    <property type="evidence" value="ECO:0007669"/>
    <property type="project" value="UniProtKB-ARBA"/>
</dbReference>
<feature type="transmembrane region" description="Helical" evidence="9">
    <location>
        <begin position="2540"/>
        <end position="2565"/>
    </location>
</feature>
<gene>
    <name evidence="13" type="ORF">DEJ51_25250</name>
</gene>
<feature type="domain" description="Carrier" evidence="11">
    <location>
        <begin position="975"/>
        <end position="1050"/>
    </location>
</feature>
<dbReference type="SUPFAM" id="SSF53474">
    <property type="entry name" value="alpha/beta-Hydrolases"/>
    <property type="match status" value="1"/>
</dbReference>
<keyword evidence="8 9" id="KW-0472">Membrane</keyword>
<dbReference type="GO" id="GO:0043041">
    <property type="term" value="P:amino acid activation for nonribosomal peptide biosynthetic process"/>
    <property type="evidence" value="ECO:0007669"/>
    <property type="project" value="TreeGrafter"/>
</dbReference>
<proteinExistence type="inferred from homology"/>
<dbReference type="EMBL" id="CP029189">
    <property type="protein sequence ID" value="QES57078.1"/>
    <property type="molecule type" value="Genomic_DNA"/>
</dbReference>
<dbReference type="SUPFAM" id="SSF52777">
    <property type="entry name" value="CoA-dependent acyltransferases"/>
    <property type="match status" value="4"/>
</dbReference>
<dbReference type="Pfam" id="PF01061">
    <property type="entry name" value="ABC2_membrane"/>
    <property type="match status" value="1"/>
</dbReference>
<dbReference type="InterPro" id="IPR020806">
    <property type="entry name" value="PKS_PP-bd"/>
</dbReference>
<accession>A0A5P2DSF6</accession>
<dbReference type="GO" id="GO:0003824">
    <property type="term" value="F:catalytic activity"/>
    <property type="evidence" value="ECO:0007669"/>
    <property type="project" value="InterPro"/>
</dbReference>
<evidence type="ECO:0000256" key="1">
    <source>
        <dbReference type="ARBA" id="ARBA00001957"/>
    </source>
</evidence>
<dbReference type="Pfam" id="PF00550">
    <property type="entry name" value="PP-binding"/>
    <property type="match status" value="2"/>
</dbReference>
<dbReference type="Gene3D" id="3.30.559.30">
    <property type="entry name" value="Nonribosomal peptide synthetase, condensation domain"/>
    <property type="match status" value="2"/>
</dbReference>
<comment type="similarity">
    <text evidence="9">Belongs to the ABC-2 integral membrane protein family.</text>
</comment>
<comment type="subcellular location">
    <subcellularLocation>
        <location evidence="9">Cell membrane</location>
        <topology evidence="9">Multi-pass membrane protein</topology>
    </subcellularLocation>
    <subcellularLocation>
        <location evidence="2">Membrane</location>
        <topology evidence="2">Multi-pass membrane protein</topology>
    </subcellularLocation>
</comment>